<keyword evidence="3" id="KW-0808">Transferase</keyword>
<proteinExistence type="predicted"/>
<dbReference type="SUPFAM" id="SSF53756">
    <property type="entry name" value="UDP-Glycosyltransferase/glycogen phosphorylase"/>
    <property type="match status" value="1"/>
</dbReference>
<reference evidence="3" key="1">
    <citation type="submission" date="2019-08" db="EMBL/GenBank/DDBJ databases">
        <authorList>
            <person name="Kucharzyk K."/>
            <person name="Murdoch R.W."/>
            <person name="Higgins S."/>
            <person name="Loffler F."/>
        </authorList>
    </citation>
    <scope>NUCLEOTIDE SEQUENCE</scope>
</reference>
<organism evidence="3">
    <name type="scientific">bioreactor metagenome</name>
    <dbReference type="NCBI Taxonomy" id="1076179"/>
    <lineage>
        <taxon>unclassified sequences</taxon>
        <taxon>metagenomes</taxon>
        <taxon>ecological metagenomes</taxon>
    </lineage>
</organism>
<dbReference type="PANTHER" id="PTHR45947">
    <property type="entry name" value="SULFOQUINOVOSYL TRANSFERASE SQD2"/>
    <property type="match status" value="1"/>
</dbReference>
<gene>
    <name evidence="3" type="primary">bshA_5</name>
    <name evidence="3" type="ORF">SDC9_49598</name>
</gene>
<evidence type="ECO:0000313" key="3">
    <source>
        <dbReference type="EMBL" id="MPM03333.1"/>
    </source>
</evidence>
<comment type="caution">
    <text evidence="3">The sequence shown here is derived from an EMBL/GenBank/DDBJ whole genome shotgun (WGS) entry which is preliminary data.</text>
</comment>
<accession>A0A644WLN7</accession>
<dbReference type="InterPro" id="IPR001296">
    <property type="entry name" value="Glyco_trans_1"/>
</dbReference>
<dbReference type="GO" id="GO:0016757">
    <property type="term" value="F:glycosyltransferase activity"/>
    <property type="evidence" value="ECO:0007669"/>
    <property type="project" value="UniProtKB-KW"/>
</dbReference>
<dbReference type="Pfam" id="PF13477">
    <property type="entry name" value="Glyco_trans_4_2"/>
    <property type="match status" value="1"/>
</dbReference>
<name>A0A644WLN7_9ZZZZ</name>
<protein>
    <submittedName>
        <fullName evidence="3">N-acetyl-alpha-D-glucosaminyl L-malate synthase</fullName>
        <ecNumber evidence="3">2.4.1.-</ecNumber>
    </submittedName>
</protein>
<dbReference type="Pfam" id="PF00534">
    <property type="entry name" value="Glycos_transf_1"/>
    <property type="match status" value="1"/>
</dbReference>
<dbReference type="AlphaFoldDB" id="A0A644WLN7"/>
<dbReference type="Gene3D" id="3.40.50.2000">
    <property type="entry name" value="Glycogen Phosphorylase B"/>
    <property type="match status" value="2"/>
</dbReference>
<dbReference type="EMBL" id="VSSQ01000943">
    <property type="protein sequence ID" value="MPM03333.1"/>
    <property type="molecule type" value="Genomic_DNA"/>
</dbReference>
<evidence type="ECO:0000259" key="1">
    <source>
        <dbReference type="Pfam" id="PF00534"/>
    </source>
</evidence>
<dbReference type="PANTHER" id="PTHR45947:SF3">
    <property type="entry name" value="SULFOQUINOVOSYL TRANSFERASE SQD2"/>
    <property type="match status" value="1"/>
</dbReference>
<dbReference type="InterPro" id="IPR050194">
    <property type="entry name" value="Glycosyltransferase_grp1"/>
</dbReference>
<evidence type="ECO:0000259" key="2">
    <source>
        <dbReference type="Pfam" id="PF13477"/>
    </source>
</evidence>
<dbReference type="EC" id="2.4.1.-" evidence="3"/>
<dbReference type="InterPro" id="IPR028098">
    <property type="entry name" value="Glyco_trans_4-like_N"/>
</dbReference>
<feature type="domain" description="Glycosyl transferase family 1" evidence="1">
    <location>
        <begin position="166"/>
        <end position="330"/>
    </location>
</feature>
<sequence>MKICYLSDINSYHTHKWCRYFISKGHEVHVITLNNGTLSGVNVHSLDLNSNLSKKDSSFYKLSYLKRINRIKDIVNQVKPDILHAHYASSYGLLGALCNYHPYILSLWGSDILLFPKEGLVQKNIIKYNLKKADKILSTSRYMRDEANIYTKKDIDITPFGIDVELFRNREIRKNDEIIIGIVKSLEKIYGIEYLIQAFSNIIKKYPEKGIRLEIVGEGTQKNSLKNLVHKLNVEESVKFLGSMTQEKVADFYNKIHIAVFPSISESFGVSVLEAQACGVPVIVSDIKAFEETTIIGESSLVCKVKNSKSIEFELEKLLLDKKLREDMGNVGSIFVRDNFNQNNIFIEIEDLYKSIKK</sequence>
<keyword evidence="3" id="KW-0328">Glycosyltransferase</keyword>
<feature type="domain" description="Glycosyltransferase subfamily 4-like N-terminal" evidence="2">
    <location>
        <begin position="2"/>
        <end position="140"/>
    </location>
</feature>